<name>W4K1S1_HETIT</name>
<accession>W4K1S1</accession>
<proteinExistence type="predicted"/>
<feature type="region of interest" description="Disordered" evidence="1">
    <location>
        <begin position="17"/>
        <end position="39"/>
    </location>
</feature>
<dbReference type="GeneID" id="20668605"/>
<protein>
    <submittedName>
        <fullName evidence="2">Pheromone-like peptide</fullName>
    </submittedName>
</protein>
<feature type="compositionally biased region" description="Polar residues" evidence="1">
    <location>
        <begin position="17"/>
        <end position="29"/>
    </location>
</feature>
<dbReference type="RefSeq" id="XP_009548313.1">
    <property type="nucleotide sequence ID" value="XM_009550018.1"/>
</dbReference>
<dbReference type="Proteomes" id="UP000030671">
    <property type="component" value="Unassembled WGS sequence"/>
</dbReference>
<gene>
    <name evidence="2" type="primary">phl1</name>
    <name evidence="2" type="ORF">HETIRDRAFT_181275</name>
</gene>
<dbReference type="HOGENOM" id="CLU_3320162_0_0_1"/>
<evidence type="ECO:0000256" key="1">
    <source>
        <dbReference type="SAM" id="MobiDB-lite"/>
    </source>
</evidence>
<evidence type="ECO:0000313" key="2">
    <source>
        <dbReference type="EMBL" id="ETW79757.1"/>
    </source>
</evidence>
<dbReference type="EMBL" id="KI925460">
    <property type="protein sequence ID" value="ETW79757.1"/>
    <property type="molecule type" value="Genomic_DNA"/>
</dbReference>
<keyword evidence="3" id="KW-1185">Reference proteome</keyword>
<evidence type="ECO:0000313" key="3">
    <source>
        <dbReference type="Proteomes" id="UP000030671"/>
    </source>
</evidence>
<dbReference type="KEGG" id="hir:HETIRDRAFT_181275"/>
<reference evidence="2 3" key="1">
    <citation type="journal article" date="2012" name="New Phytol.">
        <title>Insight into trade-off between wood decay and parasitism from the genome of a fungal forest pathogen.</title>
        <authorList>
            <person name="Olson A."/>
            <person name="Aerts A."/>
            <person name="Asiegbu F."/>
            <person name="Belbahri L."/>
            <person name="Bouzid O."/>
            <person name="Broberg A."/>
            <person name="Canback B."/>
            <person name="Coutinho P.M."/>
            <person name="Cullen D."/>
            <person name="Dalman K."/>
            <person name="Deflorio G."/>
            <person name="van Diepen L.T."/>
            <person name="Dunand C."/>
            <person name="Duplessis S."/>
            <person name="Durling M."/>
            <person name="Gonthier P."/>
            <person name="Grimwood J."/>
            <person name="Fossdal C.G."/>
            <person name="Hansson D."/>
            <person name="Henrissat B."/>
            <person name="Hietala A."/>
            <person name="Himmelstrand K."/>
            <person name="Hoffmeister D."/>
            <person name="Hogberg N."/>
            <person name="James T.Y."/>
            <person name="Karlsson M."/>
            <person name="Kohler A."/>
            <person name="Kues U."/>
            <person name="Lee Y.H."/>
            <person name="Lin Y.C."/>
            <person name="Lind M."/>
            <person name="Lindquist E."/>
            <person name="Lombard V."/>
            <person name="Lucas S."/>
            <person name="Lunden K."/>
            <person name="Morin E."/>
            <person name="Murat C."/>
            <person name="Park J."/>
            <person name="Raffaello T."/>
            <person name="Rouze P."/>
            <person name="Salamov A."/>
            <person name="Schmutz J."/>
            <person name="Solheim H."/>
            <person name="Stahlberg J."/>
            <person name="Velez H."/>
            <person name="de Vries R.P."/>
            <person name="Wiebenga A."/>
            <person name="Woodward S."/>
            <person name="Yakovlev I."/>
            <person name="Garbelotto M."/>
            <person name="Martin F."/>
            <person name="Grigoriev I.V."/>
            <person name="Stenlid J."/>
        </authorList>
    </citation>
    <scope>NUCLEOTIDE SEQUENCE [LARGE SCALE GENOMIC DNA]</scope>
    <source>
        <strain evidence="2 3">TC 32-1</strain>
    </source>
</reference>
<dbReference type="InParanoid" id="W4K1S1"/>
<dbReference type="AlphaFoldDB" id="W4K1S1"/>
<organism evidence="2 3">
    <name type="scientific">Heterobasidion irregulare (strain TC 32-1)</name>
    <dbReference type="NCBI Taxonomy" id="747525"/>
    <lineage>
        <taxon>Eukaryota</taxon>
        <taxon>Fungi</taxon>
        <taxon>Dikarya</taxon>
        <taxon>Basidiomycota</taxon>
        <taxon>Agaricomycotina</taxon>
        <taxon>Agaricomycetes</taxon>
        <taxon>Russulales</taxon>
        <taxon>Bondarzewiaceae</taxon>
        <taxon>Heterobasidion</taxon>
        <taxon>Heterobasidion annosum species complex</taxon>
    </lineage>
</organism>
<sequence length="39" mass="4042">MDSFITAFFTNTPVEVEPASTTPIDSDNGNSGGSYCVVA</sequence>